<evidence type="ECO:0000259" key="3">
    <source>
        <dbReference type="Pfam" id="PF19077"/>
    </source>
</evidence>
<feature type="domain" description="Biofilm-associated protein BapA-like prefix-like" evidence="4">
    <location>
        <begin position="36"/>
        <end position="109"/>
    </location>
</feature>
<feature type="domain" description="Bacterial Ig-like" evidence="3">
    <location>
        <begin position="666"/>
        <end position="751"/>
    </location>
</feature>
<feature type="domain" description="Bacterial Ig" evidence="2">
    <location>
        <begin position="189"/>
        <end position="267"/>
    </location>
</feature>
<dbReference type="InterPro" id="IPR041498">
    <property type="entry name" value="Big_6"/>
</dbReference>
<feature type="domain" description="Bacterial Ig-like" evidence="3">
    <location>
        <begin position="568"/>
        <end position="654"/>
    </location>
</feature>
<dbReference type="Pfam" id="PF22783">
    <property type="entry name" value="BapA_N"/>
    <property type="match status" value="1"/>
</dbReference>
<evidence type="ECO:0000259" key="4">
    <source>
        <dbReference type="Pfam" id="PF22783"/>
    </source>
</evidence>
<dbReference type="Pfam" id="PF17936">
    <property type="entry name" value="Big_6"/>
    <property type="match status" value="3"/>
</dbReference>
<dbReference type="AlphaFoldDB" id="A0A6A4RM71"/>
<dbReference type="Gene3D" id="2.60.40.10">
    <property type="entry name" value="Immunoglobulins"/>
    <property type="match status" value="6"/>
</dbReference>
<accession>A0A6A4RM71</accession>
<organism evidence="5 6">
    <name type="scientific">Parasedimentitalea maritima</name>
    <dbReference type="NCBI Taxonomy" id="2578117"/>
    <lineage>
        <taxon>Bacteria</taxon>
        <taxon>Pseudomonadati</taxon>
        <taxon>Pseudomonadota</taxon>
        <taxon>Alphaproteobacteria</taxon>
        <taxon>Rhodobacterales</taxon>
        <taxon>Paracoccaceae</taxon>
        <taxon>Parasedimentitalea</taxon>
    </lineage>
</organism>
<dbReference type="InterPro" id="IPR044016">
    <property type="entry name" value="Big_13"/>
</dbReference>
<dbReference type="RefSeq" id="WP_158977027.1">
    <property type="nucleotide sequence ID" value="NZ_WSFO01000001.1"/>
</dbReference>
<dbReference type="EMBL" id="WSFO01000001">
    <property type="protein sequence ID" value="KAE9632828.1"/>
    <property type="molecule type" value="Genomic_DNA"/>
</dbReference>
<dbReference type="InterPro" id="IPR048051">
    <property type="entry name" value="BapA-like_prefix-like"/>
</dbReference>
<proteinExistence type="predicted"/>
<protein>
    <recommendedName>
        <fullName evidence="7">Ig-like domain (Group 3)</fullName>
    </recommendedName>
</protein>
<sequence length="940" mass="93784">MSTVGYIVRDMTGTKQHGNFAEGTPSTIDTGLSKDISLNLAPSDVESYARRGQDLHITLANGESLVLDGYFNTSATGGKNLFLSQEGEFIEVVLEDRAEGMLFASYESLDLTGKWSAYDEMVFLDVDRIEPVVAPLIAAPFLGGGVAAGAAVVGGAAVLGGGGGGGGGSTDTTPPTVDVTAGTQSTGHVVNADDHTNNPTITGTGEPGATVSLEINGTTRTTTVADDGSWSVSFDTSEISTGEYDTDITIVTTDASGNSTTTTDVLEVDTIAPTASTDTVEGDDVINAVEASDGVVLTGTGEAGASIEVTFQGETQTTTVASDGSWSASYAASTITAGTYDSTITVVSTDAAGNSSTSTHTVTVDTTTSVSIDSLLAGDNVINAAEHSSGVTVTGTAEAGSTVVVTLGSVTHTVTTDASGNWSSTYSSAEIPTGTYTSTLTAVSTDLAGNTATTTGSVAVDTVAPTATVNTVEGNDVINAAEASNGVLLTGAGEPGASIDVTFQGVTQSTTVAANGSWSVNYAASSVAAGTYGSVVSVVTTDAAGNSSTTTHNVAVDTETSVTLDAAVAGDNIINGSERSAGVTLTGTAEAGSSVIVTMGAVSHTVTADASGNWSSAFSSAEIPSGDYNATITAVSTDLAGNTATATGNVAIDTSTFVSIDGNQAGGDNIVSLAEAQAGVTLTGVAEPGATVIVTVGGVNRTATVDASGNWSALFESGAIASGEYSTTVSVTSTDLAGNSRTSTAPLTVDTFVDNPDVTTVTFNGSGDVRRISTEGIGDTYTVHSLEAGGVVSVPAATQDPLLPSETEFTFGTPVSDGTHLVISGTDAVGNSASTLLVLEDNATEVGSTDHTGLSQFNVDTVNLDYAENVNLTLTEADIRALSNNSDTVTIHGGTDDTVNVSGAVATGATQVHNGQVYDVYTIGSDGATLVIEDDINVII</sequence>
<feature type="region of interest" description="Disordered" evidence="1">
    <location>
        <begin position="187"/>
        <end position="208"/>
    </location>
</feature>
<feature type="domain" description="Bacterial Ig" evidence="2">
    <location>
        <begin position="291"/>
        <end position="365"/>
    </location>
</feature>
<name>A0A6A4RM71_9RHOB</name>
<feature type="domain" description="Bacterial Ig" evidence="2">
    <location>
        <begin position="483"/>
        <end position="557"/>
    </location>
</feature>
<feature type="domain" description="Bacterial Ig-like" evidence="3">
    <location>
        <begin position="379"/>
        <end position="462"/>
    </location>
</feature>
<evidence type="ECO:0008006" key="7">
    <source>
        <dbReference type="Google" id="ProtNLM"/>
    </source>
</evidence>
<dbReference type="InterPro" id="IPR013783">
    <property type="entry name" value="Ig-like_fold"/>
</dbReference>
<dbReference type="NCBIfam" id="NF033510">
    <property type="entry name" value="Ca_tandemer"/>
    <property type="match status" value="6"/>
</dbReference>
<reference evidence="5 6" key="1">
    <citation type="submission" date="2019-12" db="EMBL/GenBank/DDBJ databases">
        <authorList>
            <person name="Zhang Y.-J."/>
        </authorList>
    </citation>
    <scope>NUCLEOTIDE SEQUENCE [LARGE SCALE GENOMIC DNA]</scope>
    <source>
        <strain evidence="5 6">H18S-6</strain>
    </source>
</reference>
<dbReference type="Proteomes" id="UP000441586">
    <property type="component" value="Unassembled WGS sequence"/>
</dbReference>
<gene>
    <name evidence="5" type="ORF">GP644_03395</name>
</gene>
<evidence type="ECO:0000313" key="6">
    <source>
        <dbReference type="Proteomes" id="UP000441586"/>
    </source>
</evidence>
<evidence type="ECO:0000313" key="5">
    <source>
        <dbReference type="EMBL" id="KAE9632828.1"/>
    </source>
</evidence>
<evidence type="ECO:0000256" key="1">
    <source>
        <dbReference type="SAM" id="MobiDB-lite"/>
    </source>
</evidence>
<dbReference type="Pfam" id="PF19077">
    <property type="entry name" value="Big_13"/>
    <property type="match status" value="3"/>
</dbReference>
<comment type="caution">
    <text evidence="5">The sequence shown here is derived from an EMBL/GenBank/DDBJ whole genome shotgun (WGS) entry which is preliminary data.</text>
</comment>
<evidence type="ECO:0000259" key="2">
    <source>
        <dbReference type="Pfam" id="PF17936"/>
    </source>
</evidence>